<dbReference type="EMBL" id="ML977326">
    <property type="protein sequence ID" value="KAF2114046.1"/>
    <property type="molecule type" value="Genomic_DNA"/>
</dbReference>
<name>A0A6A5Z4M8_9PLEO</name>
<evidence type="ECO:0000313" key="2">
    <source>
        <dbReference type="Proteomes" id="UP000799770"/>
    </source>
</evidence>
<proteinExistence type="predicted"/>
<evidence type="ECO:0000313" key="1">
    <source>
        <dbReference type="EMBL" id="KAF2114046.1"/>
    </source>
</evidence>
<sequence>MKRTSEVVYKSKTSPRTKTLKFGAFAMKLSTYLLAALGLLTSASAAPMTKKSTIVEHTHVDIEAREPLGQFISNWYGEDEPPAGPNAEDAY</sequence>
<organism evidence="1 2">
    <name type="scientific">Lophiotrema nucula</name>
    <dbReference type="NCBI Taxonomy" id="690887"/>
    <lineage>
        <taxon>Eukaryota</taxon>
        <taxon>Fungi</taxon>
        <taxon>Dikarya</taxon>
        <taxon>Ascomycota</taxon>
        <taxon>Pezizomycotina</taxon>
        <taxon>Dothideomycetes</taxon>
        <taxon>Pleosporomycetidae</taxon>
        <taxon>Pleosporales</taxon>
        <taxon>Lophiotremataceae</taxon>
        <taxon>Lophiotrema</taxon>
    </lineage>
</organism>
<reference evidence="1" key="1">
    <citation type="journal article" date="2020" name="Stud. Mycol.">
        <title>101 Dothideomycetes genomes: a test case for predicting lifestyles and emergence of pathogens.</title>
        <authorList>
            <person name="Haridas S."/>
            <person name="Albert R."/>
            <person name="Binder M."/>
            <person name="Bloem J."/>
            <person name="Labutti K."/>
            <person name="Salamov A."/>
            <person name="Andreopoulos B."/>
            <person name="Baker S."/>
            <person name="Barry K."/>
            <person name="Bills G."/>
            <person name="Bluhm B."/>
            <person name="Cannon C."/>
            <person name="Castanera R."/>
            <person name="Culley D."/>
            <person name="Daum C."/>
            <person name="Ezra D."/>
            <person name="Gonzalez J."/>
            <person name="Henrissat B."/>
            <person name="Kuo A."/>
            <person name="Liang C."/>
            <person name="Lipzen A."/>
            <person name="Lutzoni F."/>
            <person name="Magnuson J."/>
            <person name="Mondo S."/>
            <person name="Nolan M."/>
            <person name="Ohm R."/>
            <person name="Pangilinan J."/>
            <person name="Park H.-J."/>
            <person name="Ramirez L."/>
            <person name="Alfaro M."/>
            <person name="Sun H."/>
            <person name="Tritt A."/>
            <person name="Yoshinaga Y."/>
            <person name="Zwiers L.-H."/>
            <person name="Turgeon B."/>
            <person name="Goodwin S."/>
            <person name="Spatafora J."/>
            <person name="Crous P."/>
            <person name="Grigoriev I."/>
        </authorList>
    </citation>
    <scope>NUCLEOTIDE SEQUENCE</scope>
    <source>
        <strain evidence="1">CBS 627.86</strain>
    </source>
</reference>
<dbReference type="AlphaFoldDB" id="A0A6A5Z4M8"/>
<keyword evidence="2" id="KW-1185">Reference proteome</keyword>
<accession>A0A6A5Z4M8</accession>
<gene>
    <name evidence="1" type="ORF">BDV96DRAFT_647534</name>
</gene>
<protein>
    <submittedName>
        <fullName evidence="1">Uncharacterized protein</fullName>
    </submittedName>
</protein>
<dbReference type="OrthoDB" id="3799663at2759"/>
<dbReference type="Proteomes" id="UP000799770">
    <property type="component" value="Unassembled WGS sequence"/>
</dbReference>